<keyword evidence="1" id="KW-0472">Membrane</keyword>
<keyword evidence="1" id="KW-0812">Transmembrane</keyword>
<organism evidence="2 3">
    <name type="scientific">Aliarcobacter cryaerophilus</name>
    <dbReference type="NCBI Taxonomy" id="28198"/>
    <lineage>
        <taxon>Bacteria</taxon>
        <taxon>Pseudomonadati</taxon>
        <taxon>Campylobacterota</taxon>
        <taxon>Epsilonproteobacteria</taxon>
        <taxon>Campylobacterales</taxon>
        <taxon>Arcobacteraceae</taxon>
        <taxon>Aliarcobacter</taxon>
    </lineage>
</organism>
<comment type="caution">
    <text evidence="2">The sequence shown here is derived from an EMBL/GenBank/DDBJ whole genome shotgun (WGS) entry which is preliminary data.</text>
</comment>
<accession>A0A2S9T8P4</accession>
<name>A0A2S9T8P4_9BACT</name>
<dbReference type="AlphaFoldDB" id="A0A2S9T8P4"/>
<evidence type="ECO:0000313" key="3">
    <source>
        <dbReference type="Proteomes" id="UP000239151"/>
    </source>
</evidence>
<gene>
    <name evidence="2" type="ORF">CJ670_09650</name>
</gene>
<sequence>MVFFANSNDIVVVDIEVTEKIDYRYLKSFVLSNLKLKNISLENSDKLYVNYLEYAKEYQVFVVNSQFSFFDFEVFYTYYENRDFEGFELLICSNFFVIFKDKRFFYYQKINQDLNQDDFVKFLNKKFNINISSIKIVSKDEFEKLKKDFINKNQINTKYINKEGLKYIDLKANFSFYIYIFYLLSVLFFGYYFYNTYFNIVEKKEEPIDFESIKSKIAFNSFEEKFYVISKNIDKNRLVLNSFDYRHGTGKIVVSSSNKQNIDKFLESCDNVISSSTHFIEESKIFEATIDVGKL</sequence>
<dbReference type="EMBL" id="NXGI01000036">
    <property type="protein sequence ID" value="PRM95215.1"/>
    <property type="molecule type" value="Genomic_DNA"/>
</dbReference>
<feature type="transmembrane region" description="Helical" evidence="1">
    <location>
        <begin position="176"/>
        <end position="194"/>
    </location>
</feature>
<reference evidence="2 3" key="1">
    <citation type="submission" date="2017-09" db="EMBL/GenBank/DDBJ databases">
        <title>Reassesment of A. cryaerophilus.</title>
        <authorList>
            <person name="Perez-Cataluna A."/>
            <person name="Collado L."/>
            <person name="Salgado O."/>
            <person name="Lefinanco V."/>
            <person name="Figueras M.J."/>
        </authorList>
    </citation>
    <scope>NUCLEOTIDE SEQUENCE [LARGE SCALE GENOMIC DNA]</scope>
    <source>
        <strain evidence="2 3">LMG 9065</strain>
    </source>
</reference>
<protein>
    <submittedName>
        <fullName evidence="2">Uncharacterized protein</fullName>
    </submittedName>
</protein>
<keyword evidence="1" id="KW-1133">Transmembrane helix</keyword>
<evidence type="ECO:0000313" key="2">
    <source>
        <dbReference type="EMBL" id="PRM95215.1"/>
    </source>
</evidence>
<dbReference type="Proteomes" id="UP000239151">
    <property type="component" value="Unassembled WGS sequence"/>
</dbReference>
<evidence type="ECO:0000256" key="1">
    <source>
        <dbReference type="SAM" id="Phobius"/>
    </source>
</evidence>
<proteinExistence type="predicted"/>